<evidence type="ECO:0000256" key="1">
    <source>
        <dbReference type="ARBA" id="ARBA00005417"/>
    </source>
</evidence>
<keyword evidence="7" id="KW-1185">Reference proteome</keyword>
<dbReference type="InterPro" id="IPR027417">
    <property type="entry name" value="P-loop_NTPase"/>
</dbReference>
<organism evidence="6 7">
    <name type="scientific">Salinibacterium amurskyense</name>
    <dbReference type="NCBI Taxonomy" id="205941"/>
    <lineage>
        <taxon>Bacteria</taxon>
        <taxon>Bacillati</taxon>
        <taxon>Actinomycetota</taxon>
        <taxon>Actinomycetes</taxon>
        <taxon>Micrococcales</taxon>
        <taxon>Microbacteriaceae</taxon>
        <taxon>Salinibacterium</taxon>
    </lineage>
</organism>
<dbReference type="GO" id="GO:0005524">
    <property type="term" value="F:ATP binding"/>
    <property type="evidence" value="ECO:0007669"/>
    <property type="project" value="UniProtKB-KW"/>
</dbReference>
<comment type="caution">
    <text evidence="6">The sequence shown here is derived from an EMBL/GenBank/DDBJ whole genome shotgun (WGS) entry which is preliminary data.</text>
</comment>
<sequence>MTSTQPTVSARDLSLRYPSRNPETRSVAVNGLSFEIGAGEVLTVVGESGSGKSTLAKAVALHAETGAYGSPLFSGGELTVLGTDLRNVSRRKRDRLSVKVGYLPQDAGNNLNGRLTVGENIAEPIFVRDRRFNQIEAAEAVATLIDTVRLPLSVMNRYPFELSKGQRQRVAIARAMILEPQLLVADDPTAGIDVNVRAAILDLIVDLQAQRSFSALLVTADLAAVRRVSTNVAVMHRGILVGIGELDAVLDNPWHPYVKGLADSLLELHRDNA</sequence>
<evidence type="ECO:0000259" key="5">
    <source>
        <dbReference type="PROSITE" id="PS50893"/>
    </source>
</evidence>
<keyword evidence="4" id="KW-0067">ATP-binding</keyword>
<name>A0A2M9D910_9MICO</name>
<dbReference type="Gene3D" id="3.40.50.300">
    <property type="entry name" value="P-loop containing nucleotide triphosphate hydrolases"/>
    <property type="match status" value="1"/>
</dbReference>
<dbReference type="Pfam" id="PF00005">
    <property type="entry name" value="ABC_tran"/>
    <property type="match status" value="1"/>
</dbReference>
<dbReference type="PROSITE" id="PS50893">
    <property type="entry name" value="ABC_TRANSPORTER_2"/>
    <property type="match status" value="1"/>
</dbReference>
<keyword evidence="2" id="KW-0813">Transport</keyword>
<dbReference type="GO" id="GO:0055085">
    <property type="term" value="P:transmembrane transport"/>
    <property type="evidence" value="ECO:0007669"/>
    <property type="project" value="UniProtKB-ARBA"/>
</dbReference>
<evidence type="ECO:0000256" key="4">
    <source>
        <dbReference type="ARBA" id="ARBA00022840"/>
    </source>
</evidence>
<dbReference type="SMART" id="SM00382">
    <property type="entry name" value="AAA"/>
    <property type="match status" value="1"/>
</dbReference>
<proteinExistence type="inferred from homology"/>
<evidence type="ECO:0000313" key="6">
    <source>
        <dbReference type="EMBL" id="PJJ82201.1"/>
    </source>
</evidence>
<dbReference type="InterPro" id="IPR017871">
    <property type="entry name" value="ABC_transporter-like_CS"/>
</dbReference>
<accession>A0A2M9D910</accession>
<dbReference type="SUPFAM" id="SSF52540">
    <property type="entry name" value="P-loop containing nucleoside triphosphate hydrolases"/>
    <property type="match status" value="1"/>
</dbReference>
<dbReference type="InterPro" id="IPR050319">
    <property type="entry name" value="ABC_transp_ATP-bind"/>
</dbReference>
<dbReference type="PANTHER" id="PTHR43776:SF7">
    <property type="entry name" value="D,D-DIPEPTIDE TRANSPORT ATP-BINDING PROTEIN DDPF-RELATED"/>
    <property type="match status" value="1"/>
</dbReference>
<comment type="similarity">
    <text evidence="1">Belongs to the ABC transporter superfamily.</text>
</comment>
<dbReference type="GO" id="GO:0016887">
    <property type="term" value="F:ATP hydrolysis activity"/>
    <property type="evidence" value="ECO:0007669"/>
    <property type="project" value="InterPro"/>
</dbReference>
<gene>
    <name evidence="6" type="ORF">CLV85_1392</name>
</gene>
<dbReference type="EMBL" id="PGFH01000001">
    <property type="protein sequence ID" value="PJJ82201.1"/>
    <property type="molecule type" value="Genomic_DNA"/>
</dbReference>
<dbReference type="Proteomes" id="UP000231742">
    <property type="component" value="Unassembled WGS sequence"/>
</dbReference>
<feature type="domain" description="ABC transporter" evidence="5">
    <location>
        <begin position="8"/>
        <end position="262"/>
    </location>
</feature>
<dbReference type="InterPro" id="IPR003439">
    <property type="entry name" value="ABC_transporter-like_ATP-bd"/>
</dbReference>
<reference evidence="6 7" key="1">
    <citation type="submission" date="2017-11" db="EMBL/GenBank/DDBJ databases">
        <title>Genomic Encyclopedia of Archaeal and Bacterial Type Strains, Phase II (KMG-II): From Individual Species to Whole Genera.</title>
        <authorList>
            <person name="Goeker M."/>
        </authorList>
    </citation>
    <scope>NUCLEOTIDE SEQUENCE [LARGE SCALE GENOMIC DNA]</scope>
    <source>
        <strain evidence="6 7">DSM 16400</strain>
    </source>
</reference>
<dbReference type="CDD" id="cd03257">
    <property type="entry name" value="ABC_NikE_OppD_transporters"/>
    <property type="match status" value="1"/>
</dbReference>
<protein>
    <submittedName>
        <fullName evidence="6">ABC-type dipeptide/oligopeptide/nickel transport system ATPase component</fullName>
    </submittedName>
</protein>
<evidence type="ECO:0000256" key="2">
    <source>
        <dbReference type="ARBA" id="ARBA00022448"/>
    </source>
</evidence>
<dbReference type="PANTHER" id="PTHR43776">
    <property type="entry name" value="TRANSPORT ATP-BINDING PROTEIN"/>
    <property type="match status" value="1"/>
</dbReference>
<dbReference type="RefSeq" id="WP_229820266.1">
    <property type="nucleotide sequence ID" value="NZ_BMZU01000001.1"/>
</dbReference>
<keyword evidence="3" id="KW-0547">Nucleotide-binding</keyword>
<evidence type="ECO:0000256" key="3">
    <source>
        <dbReference type="ARBA" id="ARBA00022741"/>
    </source>
</evidence>
<dbReference type="InterPro" id="IPR003593">
    <property type="entry name" value="AAA+_ATPase"/>
</dbReference>
<dbReference type="AlphaFoldDB" id="A0A2M9D910"/>
<dbReference type="PROSITE" id="PS00211">
    <property type="entry name" value="ABC_TRANSPORTER_1"/>
    <property type="match status" value="1"/>
</dbReference>
<evidence type="ECO:0000313" key="7">
    <source>
        <dbReference type="Proteomes" id="UP000231742"/>
    </source>
</evidence>